<dbReference type="EMBL" id="BMAO01007015">
    <property type="protein sequence ID" value="GFR13079.1"/>
    <property type="molecule type" value="Genomic_DNA"/>
</dbReference>
<evidence type="ECO:0000256" key="3">
    <source>
        <dbReference type="ARBA" id="ARBA00022630"/>
    </source>
</evidence>
<dbReference type="PROSITE" id="PS00624">
    <property type="entry name" value="GMC_OXRED_2"/>
    <property type="match status" value="1"/>
</dbReference>
<dbReference type="AlphaFoldDB" id="A0A8X6GYQ7"/>
<evidence type="ECO:0000256" key="2">
    <source>
        <dbReference type="ARBA" id="ARBA00010790"/>
    </source>
</evidence>
<dbReference type="InterPro" id="IPR000172">
    <property type="entry name" value="GMC_OxRdtase_N"/>
</dbReference>
<dbReference type="SUPFAM" id="SSF51905">
    <property type="entry name" value="FAD/NAD(P)-binding domain"/>
    <property type="match status" value="1"/>
</dbReference>
<keyword evidence="4" id="KW-0274">FAD</keyword>
<comment type="cofactor">
    <cofactor evidence="1">
        <name>FAD</name>
        <dbReference type="ChEBI" id="CHEBI:57692"/>
    </cofactor>
</comment>
<evidence type="ECO:0000256" key="1">
    <source>
        <dbReference type="ARBA" id="ARBA00001974"/>
    </source>
</evidence>
<dbReference type="Proteomes" id="UP000887116">
    <property type="component" value="Unassembled WGS sequence"/>
</dbReference>
<dbReference type="Pfam" id="PF00732">
    <property type="entry name" value="GMC_oxred_N"/>
    <property type="match status" value="1"/>
</dbReference>
<keyword evidence="3" id="KW-0285">Flavoprotein</keyword>
<dbReference type="GO" id="GO:0016614">
    <property type="term" value="F:oxidoreductase activity, acting on CH-OH group of donors"/>
    <property type="evidence" value="ECO:0007669"/>
    <property type="project" value="InterPro"/>
</dbReference>
<comment type="caution">
    <text evidence="6">The sequence shown here is derived from an EMBL/GenBank/DDBJ whole genome shotgun (WGS) entry which is preliminary data.</text>
</comment>
<proteinExistence type="inferred from homology"/>
<dbReference type="GO" id="GO:0050660">
    <property type="term" value="F:flavin adenine dinucleotide binding"/>
    <property type="evidence" value="ECO:0007669"/>
    <property type="project" value="InterPro"/>
</dbReference>
<organism evidence="6 7">
    <name type="scientific">Trichonephila clavata</name>
    <name type="common">Joro spider</name>
    <name type="synonym">Nephila clavata</name>
    <dbReference type="NCBI Taxonomy" id="2740835"/>
    <lineage>
        <taxon>Eukaryota</taxon>
        <taxon>Metazoa</taxon>
        <taxon>Ecdysozoa</taxon>
        <taxon>Arthropoda</taxon>
        <taxon>Chelicerata</taxon>
        <taxon>Arachnida</taxon>
        <taxon>Araneae</taxon>
        <taxon>Araneomorphae</taxon>
        <taxon>Entelegynae</taxon>
        <taxon>Araneoidea</taxon>
        <taxon>Nephilidae</taxon>
        <taxon>Trichonephila</taxon>
    </lineage>
</organism>
<comment type="similarity">
    <text evidence="2">Belongs to the GMC oxidoreductase family.</text>
</comment>
<evidence type="ECO:0000256" key="4">
    <source>
        <dbReference type="ARBA" id="ARBA00022827"/>
    </source>
</evidence>
<reference evidence="6" key="1">
    <citation type="submission" date="2020-07" db="EMBL/GenBank/DDBJ databases">
        <title>Multicomponent nature underlies the extraordinary mechanical properties of spider dragline silk.</title>
        <authorList>
            <person name="Kono N."/>
            <person name="Nakamura H."/>
            <person name="Mori M."/>
            <person name="Yoshida Y."/>
            <person name="Ohtoshi R."/>
            <person name="Malay A.D."/>
            <person name="Moran D.A.P."/>
            <person name="Tomita M."/>
            <person name="Numata K."/>
            <person name="Arakawa K."/>
        </authorList>
    </citation>
    <scope>NUCLEOTIDE SEQUENCE</scope>
</reference>
<dbReference type="Gene3D" id="3.50.50.60">
    <property type="entry name" value="FAD/NAD(P)-binding domain"/>
    <property type="match status" value="1"/>
</dbReference>
<dbReference type="InterPro" id="IPR036188">
    <property type="entry name" value="FAD/NAD-bd_sf"/>
</dbReference>
<dbReference type="Gene3D" id="3.30.560.10">
    <property type="entry name" value="Glucose Oxidase, domain 3"/>
    <property type="match status" value="1"/>
</dbReference>
<name>A0A8X6GYQ7_TRICU</name>
<accession>A0A8X6GYQ7</accession>
<evidence type="ECO:0000259" key="5">
    <source>
        <dbReference type="PROSITE" id="PS00624"/>
    </source>
</evidence>
<gene>
    <name evidence="6" type="primary">Gld</name>
    <name evidence="6" type="ORF">TNCT_292871</name>
</gene>
<sequence>MDMRINLTDGIVSFPTSVLSFHISLKYHTSTMTNLTSESSYSTPYATSSLLSLLLLSMAGQKHTPNTKTEIKDSYDYIVVGAGSAGSVVASRLSEKRCVTVLLLEAGESSPKLTDIPVINTYFIRTNLDWNFETTSQTHTGDGLINRKITMSAGKTIGGSSVINGLQNVRGNKRDFNNWAAQGAVGWSFEEVLPYFKKMENNTDSEFVRNGYHGVKGPVTVSKPKYDSELKTAVLEAANNMGYKLVDSNGPTQNGFYDLQATMKDGQRCSAAKAYLVPNENRENLDIISGALVKKIIIKDRQAQGVIFEYRNETRRVIARKEVIVSAGAINSPKLLMLSGIGPREELQKHKIPVIADLPVGRNLQEQYGTMLNFELGDQIQLFSQKINDIHNIQEYIESKSVDSSNRLIMVSNSCSALVEGLKPNAIEDLPMKEA</sequence>
<keyword evidence="7" id="KW-1185">Reference proteome</keyword>
<protein>
    <submittedName>
        <fullName evidence="6">Glucose dehydrogenase</fullName>
    </submittedName>
</protein>
<dbReference type="PANTHER" id="PTHR11552:SF147">
    <property type="entry name" value="CHOLINE DEHYDROGENASE, MITOCHONDRIAL"/>
    <property type="match status" value="1"/>
</dbReference>
<evidence type="ECO:0000313" key="6">
    <source>
        <dbReference type="EMBL" id="GFR13079.1"/>
    </source>
</evidence>
<dbReference type="OrthoDB" id="6435988at2759"/>
<dbReference type="InterPro" id="IPR012132">
    <property type="entry name" value="GMC_OxRdtase"/>
</dbReference>
<evidence type="ECO:0000313" key="7">
    <source>
        <dbReference type="Proteomes" id="UP000887116"/>
    </source>
</evidence>
<feature type="non-terminal residue" evidence="6">
    <location>
        <position position="1"/>
    </location>
</feature>
<feature type="domain" description="Glucose-methanol-choline oxidoreductase N-terminal" evidence="5">
    <location>
        <begin position="328"/>
        <end position="342"/>
    </location>
</feature>
<dbReference type="PANTHER" id="PTHR11552">
    <property type="entry name" value="GLUCOSE-METHANOL-CHOLINE GMC OXIDOREDUCTASE"/>
    <property type="match status" value="1"/>
</dbReference>